<comment type="function">
    <text evidence="4">CRISPR (clustered regularly interspaced short palindromic repeat), is an adaptive immune system that provides protection against mobile genetic elements (viruses, transposable elements and conjugative plasmids). CRISPR clusters contain sequences complementary to antecedent mobile elements and target invading nucleic acids. CRISPR clusters are transcribed and processed into CRISPR RNA (crRNA).</text>
</comment>
<dbReference type="AlphaFoldDB" id="A0AAE3R254"/>
<dbReference type="GO" id="GO:0003723">
    <property type="term" value="F:RNA binding"/>
    <property type="evidence" value="ECO:0007669"/>
    <property type="project" value="UniProtKB-KW"/>
</dbReference>
<evidence type="ECO:0000256" key="1">
    <source>
        <dbReference type="ARBA" id="ARBA00005937"/>
    </source>
</evidence>
<dbReference type="CDD" id="cd21140">
    <property type="entry name" value="Cas6_I-like"/>
    <property type="match status" value="1"/>
</dbReference>
<proteinExistence type="inferred from homology"/>
<comment type="similarity">
    <text evidence="1 4">Belongs to the CRISPR-associated protein Cas6/Cse3/CasE family.</text>
</comment>
<feature type="active site" description="Proton acceptor" evidence="6">
    <location>
        <position position="29"/>
    </location>
</feature>
<dbReference type="InterPro" id="IPR049435">
    <property type="entry name" value="Cas_Cas6_C"/>
</dbReference>
<dbReference type="PANTHER" id="PTHR36984:SF1">
    <property type="entry name" value="CRISPR-ASSOCIATED ENDORIBONUCLEASE CAS6 1"/>
    <property type="match status" value="1"/>
</dbReference>
<keyword evidence="9" id="KW-1185">Reference proteome</keyword>
<dbReference type="Proteomes" id="UP001232063">
    <property type="component" value="Unassembled WGS sequence"/>
</dbReference>
<accession>A0AAE3R254</accession>
<evidence type="ECO:0000313" key="9">
    <source>
        <dbReference type="Proteomes" id="UP001232063"/>
    </source>
</evidence>
<evidence type="ECO:0000256" key="3">
    <source>
        <dbReference type="ARBA" id="ARBA00023118"/>
    </source>
</evidence>
<gene>
    <name evidence="8" type="primary">cas6</name>
    <name evidence="8" type="ORF">QNI22_06075</name>
</gene>
<dbReference type="Pfam" id="PF21350">
    <property type="entry name" value="Cas6_I-A"/>
    <property type="match status" value="1"/>
</dbReference>
<dbReference type="NCBIfam" id="TIGR01877">
    <property type="entry name" value="cas_cas6"/>
    <property type="match status" value="1"/>
</dbReference>
<keyword evidence="2" id="KW-0694">RNA-binding</keyword>
<dbReference type="Gene3D" id="3.30.70.1890">
    <property type="match status" value="1"/>
</dbReference>
<dbReference type="Gene3D" id="3.30.70.1900">
    <property type="match status" value="1"/>
</dbReference>
<name>A0AAE3R254_9BACT</name>
<feature type="domain" description="CRISPR associated protein Cas6 C-terminal" evidence="7">
    <location>
        <begin position="134"/>
        <end position="257"/>
    </location>
</feature>
<organism evidence="8 9">
    <name type="scientific">Xanthocytophaga agilis</name>
    <dbReference type="NCBI Taxonomy" id="3048010"/>
    <lineage>
        <taxon>Bacteria</taxon>
        <taxon>Pseudomonadati</taxon>
        <taxon>Bacteroidota</taxon>
        <taxon>Cytophagia</taxon>
        <taxon>Cytophagales</taxon>
        <taxon>Rhodocytophagaceae</taxon>
        <taxon>Xanthocytophaga</taxon>
    </lineage>
</organism>
<dbReference type="EMBL" id="JASJOU010000001">
    <property type="protein sequence ID" value="MDJ1500202.1"/>
    <property type="molecule type" value="Genomic_DNA"/>
</dbReference>
<evidence type="ECO:0000256" key="4">
    <source>
        <dbReference type="PIRNR" id="PIRNR005054"/>
    </source>
</evidence>
<evidence type="ECO:0000259" key="7">
    <source>
        <dbReference type="Pfam" id="PF01881"/>
    </source>
</evidence>
<dbReference type="PIRSF" id="PIRSF005054">
    <property type="entry name" value="PF1131"/>
    <property type="match status" value="1"/>
</dbReference>
<evidence type="ECO:0000256" key="5">
    <source>
        <dbReference type="PIRSR" id="PIRSR005054-1"/>
    </source>
</evidence>
<dbReference type="Pfam" id="PF01881">
    <property type="entry name" value="Cas_Cas6_C"/>
    <property type="match status" value="1"/>
</dbReference>
<evidence type="ECO:0000256" key="2">
    <source>
        <dbReference type="ARBA" id="ARBA00022884"/>
    </source>
</evidence>
<dbReference type="InterPro" id="IPR010156">
    <property type="entry name" value="CRISPR-assoc_prot_Cas6"/>
</dbReference>
<feature type="site" description="Transition state stabilizer" evidence="5">
    <location>
        <position position="56"/>
    </location>
</feature>
<protein>
    <recommendedName>
        <fullName evidence="4">CRISPR-associated endoribonuclease</fullName>
    </recommendedName>
</protein>
<reference evidence="8" key="1">
    <citation type="submission" date="2023-05" db="EMBL/GenBank/DDBJ databases">
        <authorList>
            <person name="Zhang X."/>
        </authorList>
    </citation>
    <scope>NUCLEOTIDE SEQUENCE</scope>
    <source>
        <strain evidence="8">BD1B2-1</strain>
    </source>
</reference>
<dbReference type="PANTHER" id="PTHR36984">
    <property type="entry name" value="CRISPR-ASSOCIATED ENDORIBONUCLEASE CAS6 1"/>
    <property type="match status" value="1"/>
</dbReference>
<feature type="active site" description="Proton donor" evidence="6">
    <location>
        <position position="44"/>
    </location>
</feature>
<keyword evidence="3" id="KW-0051">Antiviral defense</keyword>
<evidence type="ECO:0000256" key="6">
    <source>
        <dbReference type="PIRSR" id="PIRSR005054-50"/>
    </source>
</evidence>
<comment type="caution">
    <text evidence="8">The sequence shown here is derived from an EMBL/GenBank/DDBJ whole genome shotgun (WGS) entry which is preliminary data.</text>
</comment>
<dbReference type="GO" id="GO:0016788">
    <property type="term" value="F:hydrolase activity, acting on ester bonds"/>
    <property type="evidence" value="ECO:0007669"/>
    <property type="project" value="InterPro"/>
</dbReference>
<dbReference type="GO" id="GO:0051607">
    <property type="term" value="P:defense response to virus"/>
    <property type="evidence" value="ECO:0007669"/>
    <property type="project" value="UniProtKB-KW"/>
</dbReference>
<sequence>MRLKLTLQKTGSQSTLPINYAYPLSSWIYKVIGKADETYADFLHNSGYSAGHKRFKFFTFSALQIPRFDIRKGSDRIAVLSDEVGLMVSFYTDKAAENFVMGLFAEQEFRLGDKVSQVDFRVKQVESLAWQIPSETVHLRTLSPLVVSRKNDRGHDDYFSPLQEGYQELLFTNLLDKYIASGQSLQASWTDVPMEFRLLSAAPKARLVTLKDHSPEATKIKGYLFDFELTAPRELLEIGLLGGFGRYNAEGFGCCEVKG</sequence>
<dbReference type="InterPro" id="IPR045747">
    <property type="entry name" value="CRISPR-assoc_prot_Cas6_N_sf"/>
</dbReference>
<evidence type="ECO:0000313" key="8">
    <source>
        <dbReference type="EMBL" id="MDJ1500202.1"/>
    </source>
</evidence>
<dbReference type="RefSeq" id="WP_314509728.1">
    <property type="nucleotide sequence ID" value="NZ_JASJOU010000001.1"/>
</dbReference>